<evidence type="ECO:0000259" key="1">
    <source>
        <dbReference type="PROSITE" id="PS50181"/>
    </source>
</evidence>
<comment type="caution">
    <text evidence="2">The sequence shown here is derived from an EMBL/GenBank/DDBJ whole genome shotgun (WGS) entry which is preliminary data.</text>
</comment>
<sequence>MLMINTCLLIRIMELIHGTHKASKFAPQDFITNMPDNVVTNILGRLPLRDAVRTSILSRNWRFKWTMLSQIVIAASFFGYLSQTSYRNNRVRVIDRILLHVRGAITKFFLSIDEVIDDEDINHWILFLSRKGIKDLTIKNWYVTPLKLHTHLFSCLELKHLTLSNCYFNPPPTFHGFPNLLSLNLSVVFEENTELGPFFTRCPLLESLTINDCRKVGKVKLIEIAKLENLKMLSLILHDPDFEMIKSSGTILGSLAKLQELYLDFKDCHVRLK</sequence>
<gene>
    <name evidence="2" type="ORF">HanXRQr2_Chr16g0772321</name>
</gene>
<keyword evidence="3" id="KW-1185">Reference proteome</keyword>
<reference evidence="2" key="2">
    <citation type="submission" date="2020-06" db="EMBL/GenBank/DDBJ databases">
        <title>Helianthus annuus Genome sequencing and assembly Release 2.</title>
        <authorList>
            <person name="Gouzy J."/>
            <person name="Langlade N."/>
            <person name="Munos S."/>
        </authorList>
    </citation>
    <scope>NUCLEOTIDE SEQUENCE</scope>
    <source>
        <tissue evidence="2">Leaves</tissue>
    </source>
</reference>
<dbReference type="Pfam" id="PF24758">
    <property type="entry name" value="LRR_At5g56370"/>
    <property type="match status" value="1"/>
</dbReference>
<proteinExistence type="predicted"/>
<feature type="domain" description="F-box" evidence="1">
    <location>
        <begin position="28"/>
        <end position="81"/>
    </location>
</feature>
<dbReference type="InterPro" id="IPR032675">
    <property type="entry name" value="LRR_dom_sf"/>
</dbReference>
<evidence type="ECO:0000313" key="2">
    <source>
        <dbReference type="EMBL" id="KAF5762044.1"/>
    </source>
</evidence>
<evidence type="ECO:0000313" key="3">
    <source>
        <dbReference type="Proteomes" id="UP000215914"/>
    </source>
</evidence>
<dbReference type="PANTHER" id="PTHR31639">
    <property type="entry name" value="F-BOX PROTEIN-LIKE"/>
    <property type="match status" value="1"/>
</dbReference>
<name>A0A9K3DV74_HELAN</name>
<reference evidence="2" key="1">
    <citation type="journal article" date="2017" name="Nature">
        <title>The sunflower genome provides insights into oil metabolism, flowering and Asterid evolution.</title>
        <authorList>
            <person name="Badouin H."/>
            <person name="Gouzy J."/>
            <person name="Grassa C.J."/>
            <person name="Murat F."/>
            <person name="Staton S.E."/>
            <person name="Cottret L."/>
            <person name="Lelandais-Briere C."/>
            <person name="Owens G.L."/>
            <person name="Carrere S."/>
            <person name="Mayjonade B."/>
            <person name="Legrand L."/>
            <person name="Gill N."/>
            <person name="Kane N.C."/>
            <person name="Bowers J.E."/>
            <person name="Hubner S."/>
            <person name="Bellec A."/>
            <person name="Berard A."/>
            <person name="Berges H."/>
            <person name="Blanchet N."/>
            <person name="Boniface M.C."/>
            <person name="Brunel D."/>
            <person name="Catrice O."/>
            <person name="Chaidir N."/>
            <person name="Claudel C."/>
            <person name="Donnadieu C."/>
            <person name="Faraut T."/>
            <person name="Fievet G."/>
            <person name="Helmstetter N."/>
            <person name="King M."/>
            <person name="Knapp S.J."/>
            <person name="Lai Z."/>
            <person name="Le Paslier M.C."/>
            <person name="Lippi Y."/>
            <person name="Lorenzon L."/>
            <person name="Mandel J.R."/>
            <person name="Marage G."/>
            <person name="Marchand G."/>
            <person name="Marquand E."/>
            <person name="Bret-Mestries E."/>
            <person name="Morien E."/>
            <person name="Nambeesan S."/>
            <person name="Nguyen T."/>
            <person name="Pegot-Espagnet P."/>
            <person name="Pouilly N."/>
            <person name="Raftis F."/>
            <person name="Sallet E."/>
            <person name="Schiex T."/>
            <person name="Thomas J."/>
            <person name="Vandecasteele C."/>
            <person name="Vares D."/>
            <person name="Vear F."/>
            <person name="Vautrin S."/>
            <person name="Crespi M."/>
            <person name="Mangin B."/>
            <person name="Burke J.M."/>
            <person name="Salse J."/>
            <person name="Munos S."/>
            <person name="Vincourt P."/>
            <person name="Rieseberg L.H."/>
            <person name="Langlade N.B."/>
        </authorList>
    </citation>
    <scope>NUCLEOTIDE SEQUENCE</scope>
    <source>
        <tissue evidence="2">Leaves</tissue>
    </source>
</reference>
<dbReference type="PANTHER" id="PTHR31639:SF312">
    <property type="entry name" value="CYCLIN-LIKE F-BOX"/>
    <property type="match status" value="1"/>
</dbReference>
<dbReference type="Gene3D" id="1.20.1280.50">
    <property type="match status" value="1"/>
</dbReference>
<accession>A0A9K3DV74</accession>
<protein>
    <submittedName>
        <fullName evidence="2">F-box domain, leucine-rich repeat domain superfamily, F-box-like domain superfamily</fullName>
    </submittedName>
</protein>
<dbReference type="InterPro" id="IPR055411">
    <property type="entry name" value="LRR_FXL15/At3g58940/PEG3-like"/>
</dbReference>
<dbReference type="SUPFAM" id="SSF81383">
    <property type="entry name" value="F-box domain"/>
    <property type="match status" value="1"/>
</dbReference>
<dbReference type="Gramene" id="mRNA:HanXRQr2_Chr16g0772321">
    <property type="protein sequence ID" value="CDS:HanXRQr2_Chr16g0772321.1"/>
    <property type="gene ID" value="HanXRQr2_Chr16g0772321"/>
</dbReference>
<dbReference type="InterPro" id="IPR036047">
    <property type="entry name" value="F-box-like_dom_sf"/>
</dbReference>
<dbReference type="Proteomes" id="UP000215914">
    <property type="component" value="Unassembled WGS sequence"/>
</dbReference>
<dbReference type="SUPFAM" id="SSF52047">
    <property type="entry name" value="RNI-like"/>
    <property type="match status" value="1"/>
</dbReference>
<dbReference type="InterPro" id="IPR001810">
    <property type="entry name" value="F-box_dom"/>
</dbReference>
<dbReference type="Gene3D" id="3.80.10.10">
    <property type="entry name" value="Ribonuclease Inhibitor"/>
    <property type="match status" value="1"/>
</dbReference>
<dbReference type="PROSITE" id="PS50181">
    <property type="entry name" value="FBOX"/>
    <property type="match status" value="1"/>
</dbReference>
<dbReference type="EMBL" id="MNCJ02000331">
    <property type="protein sequence ID" value="KAF5762044.1"/>
    <property type="molecule type" value="Genomic_DNA"/>
</dbReference>
<dbReference type="AlphaFoldDB" id="A0A9K3DV74"/>
<dbReference type="Pfam" id="PF00646">
    <property type="entry name" value="F-box"/>
    <property type="match status" value="1"/>
</dbReference>
<organism evidence="2 3">
    <name type="scientific">Helianthus annuus</name>
    <name type="common">Common sunflower</name>
    <dbReference type="NCBI Taxonomy" id="4232"/>
    <lineage>
        <taxon>Eukaryota</taxon>
        <taxon>Viridiplantae</taxon>
        <taxon>Streptophyta</taxon>
        <taxon>Embryophyta</taxon>
        <taxon>Tracheophyta</taxon>
        <taxon>Spermatophyta</taxon>
        <taxon>Magnoliopsida</taxon>
        <taxon>eudicotyledons</taxon>
        <taxon>Gunneridae</taxon>
        <taxon>Pentapetalae</taxon>
        <taxon>asterids</taxon>
        <taxon>campanulids</taxon>
        <taxon>Asterales</taxon>
        <taxon>Asteraceae</taxon>
        <taxon>Asteroideae</taxon>
        <taxon>Heliantheae alliance</taxon>
        <taxon>Heliantheae</taxon>
        <taxon>Helianthus</taxon>
    </lineage>
</organism>